<sequence>MLKKAYSVETKLACIEMKKAGKSNKVITVKVLEELSEVEQLRLQVQLCMEHHFIYGYRTITRLLKKIHGLIVNCKKVYRIMKENSWLCRARPKKMPNIGQPYYVTENKLERDF</sequence>
<dbReference type="AlphaFoldDB" id="F9P7A6"/>
<dbReference type="eggNOG" id="COG2801">
    <property type="taxonomic scope" value="Bacteria"/>
</dbReference>
<dbReference type="Pfam" id="PF13276">
    <property type="entry name" value="HTH_21"/>
    <property type="match status" value="1"/>
</dbReference>
<name>F9P7A6_STRCV</name>
<feature type="domain" description="HTH-like" evidence="1">
    <location>
        <begin position="46"/>
        <end position="94"/>
    </location>
</feature>
<evidence type="ECO:0000313" key="3">
    <source>
        <dbReference type="Proteomes" id="UP000003287"/>
    </source>
</evidence>
<evidence type="ECO:0000259" key="1">
    <source>
        <dbReference type="Pfam" id="PF13276"/>
    </source>
</evidence>
<organism evidence="2 3">
    <name type="scientific">Streptococcus constellatus subsp. pharyngis SK1060 = CCUG 46377</name>
    <dbReference type="NCBI Taxonomy" id="1035184"/>
    <lineage>
        <taxon>Bacteria</taxon>
        <taxon>Bacillati</taxon>
        <taxon>Bacillota</taxon>
        <taxon>Bacilli</taxon>
        <taxon>Lactobacillales</taxon>
        <taxon>Streptococcaceae</taxon>
        <taxon>Streptococcus</taxon>
        <taxon>Streptococcus anginosus group</taxon>
    </lineage>
</organism>
<dbReference type="Proteomes" id="UP000003287">
    <property type="component" value="Unassembled WGS sequence"/>
</dbReference>
<accession>F9P7A6</accession>
<dbReference type="EMBL" id="AFUP01000004">
    <property type="protein sequence ID" value="EGV08625.1"/>
    <property type="molecule type" value="Genomic_DNA"/>
</dbReference>
<reference evidence="2 3" key="1">
    <citation type="submission" date="2011-06" db="EMBL/GenBank/DDBJ databases">
        <authorList>
            <person name="Harkins D.M."/>
            <person name="Madupu R."/>
            <person name="Durkin A.S."/>
            <person name="Torralba M."/>
            <person name="Methe B."/>
            <person name="Sutton G.G."/>
            <person name="Nelson K.E."/>
        </authorList>
    </citation>
    <scope>NUCLEOTIDE SEQUENCE [LARGE SCALE GENOMIC DNA]</scope>
    <source>
        <strain evidence="2 3">SK1060</strain>
    </source>
</reference>
<proteinExistence type="predicted"/>
<gene>
    <name evidence="2" type="ORF">HMPREF1042_1768</name>
</gene>
<evidence type="ECO:0000313" key="2">
    <source>
        <dbReference type="EMBL" id="EGV08625.1"/>
    </source>
</evidence>
<protein>
    <submittedName>
        <fullName evidence="2">ISSag7, transposase OrfA family protein</fullName>
    </submittedName>
</protein>
<dbReference type="InterPro" id="IPR025948">
    <property type="entry name" value="HTH-like_dom"/>
</dbReference>